<reference evidence="1 2" key="1">
    <citation type="journal article" date="2014" name="Int. J. Syst. Evol. Microbiol.">
        <title>Celeribacter indicus sp. nov., a polycyclic aromatic hydrocarbon-degrading bacterium from deep-sea sediment and reclassification of Huaishuia halophila as Celeribacter halophilus comb. nov.</title>
        <authorList>
            <person name="Lai Q."/>
            <person name="Cao J."/>
            <person name="Yuan J."/>
            <person name="Li F."/>
            <person name="Shao Z."/>
        </authorList>
    </citation>
    <scope>NUCLEOTIDE SEQUENCE [LARGE SCALE GENOMIC DNA]</scope>
    <source>
        <strain evidence="1">P73</strain>
    </source>
</reference>
<sequence length="295" mass="31903">MQVHLHIGAYFTTTTQVFNALRTNAAQSGTALPVRRVYRQAVRALIDRLDGLPPIDAEEAELISTILGGRSAERMVLFDVNWASPLPEALGTSGRLYSGIASHAATVAELFSSQDLSVSMALRNPANFLQTAIEAKTARGALDAFLRAADPAEVGWLEAVVDLRAALPAKVPLTLWCEEDLPLIWPRLLRSLAGLPEGAPATESLLPLGQVMKPEGLSRLEIFLKAHPPRTDEQYERTVLAFLDKYALEEVLDPVCDIPGWDAAALAAVTERYEADVATLAARDDLTMILPVTAG</sequence>
<dbReference type="Proteomes" id="UP000031521">
    <property type="component" value="Chromosome"/>
</dbReference>
<organism evidence="1 2">
    <name type="scientific">Celeribacter indicus</name>
    <dbReference type="NCBI Taxonomy" id="1208324"/>
    <lineage>
        <taxon>Bacteria</taxon>
        <taxon>Pseudomonadati</taxon>
        <taxon>Pseudomonadota</taxon>
        <taxon>Alphaproteobacteria</taxon>
        <taxon>Rhodobacterales</taxon>
        <taxon>Roseobacteraceae</taxon>
        <taxon>Celeribacter</taxon>
    </lineage>
</organism>
<dbReference type="RefSeq" id="WP_043868570.1">
    <property type="nucleotide sequence ID" value="NZ_CP004393.1"/>
</dbReference>
<protein>
    <submittedName>
        <fullName evidence="1">Uncharacterized protein</fullName>
    </submittedName>
</protein>
<gene>
    <name evidence="1" type="ORF">P73_0796</name>
</gene>
<dbReference type="EMBL" id="CP004393">
    <property type="protein sequence ID" value="AJE45511.1"/>
    <property type="molecule type" value="Genomic_DNA"/>
</dbReference>
<dbReference type="OrthoDB" id="7816979at2"/>
<dbReference type="STRING" id="1208324.P73_0796"/>
<proteinExistence type="predicted"/>
<dbReference type="AlphaFoldDB" id="A0A0B5DXN9"/>
<name>A0A0B5DXN9_9RHOB</name>
<evidence type="ECO:0000313" key="1">
    <source>
        <dbReference type="EMBL" id="AJE45511.1"/>
    </source>
</evidence>
<accession>A0A0B5DXN9</accession>
<dbReference type="KEGG" id="cid:P73_0796"/>
<evidence type="ECO:0000313" key="2">
    <source>
        <dbReference type="Proteomes" id="UP000031521"/>
    </source>
</evidence>
<dbReference type="HOGENOM" id="CLU_955920_0_0_5"/>
<keyword evidence="2" id="KW-1185">Reference proteome</keyword>